<organism evidence="2 3">
    <name type="scientific">Antarcticibacterium arcticum</name>
    <dbReference type="NCBI Taxonomy" id="2585771"/>
    <lineage>
        <taxon>Bacteria</taxon>
        <taxon>Pseudomonadati</taxon>
        <taxon>Bacteroidota</taxon>
        <taxon>Flavobacteriia</taxon>
        <taxon>Flavobacteriales</taxon>
        <taxon>Flavobacteriaceae</taxon>
        <taxon>Antarcticibacterium</taxon>
    </lineage>
</organism>
<dbReference type="Proteomes" id="UP000321954">
    <property type="component" value="Chromosome"/>
</dbReference>
<keyword evidence="1" id="KW-0732">Signal</keyword>
<evidence type="ECO:0000313" key="3">
    <source>
        <dbReference type="Proteomes" id="UP000321954"/>
    </source>
</evidence>
<dbReference type="Pfam" id="PF09697">
    <property type="entry name" value="Porph_ging"/>
    <property type="match status" value="1"/>
</dbReference>
<reference evidence="2 3" key="1">
    <citation type="submission" date="2019-08" db="EMBL/GenBank/DDBJ databases">
        <title>Antarcticibacterium arcticum sp. nov., a bacterium isolated from marine sediment of the Canadian Beaufort Sea.</title>
        <authorList>
            <person name="Lee Y.M."/>
            <person name="Baek K."/>
            <person name="Lee D.-H."/>
            <person name="Shin S.C."/>
            <person name="Jin Y.K."/>
            <person name="Park Y."/>
        </authorList>
    </citation>
    <scope>NUCLEOTIDE SEQUENCE [LARGE SCALE GENOMIC DNA]</scope>
    <source>
        <strain evidence="2 3">PAMC 28998</strain>
    </source>
</reference>
<gene>
    <name evidence="2" type="ORF">FK178_15105</name>
</gene>
<dbReference type="OrthoDB" id="1429333at2"/>
<dbReference type="RefSeq" id="WP_146837154.1">
    <property type="nucleotide sequence ID" value="NZ_CP042476.1"/>
</dbReference>
<accession>A0A5B8YM19</accession>
<evidence type="ECO:0000256" key="1">
    <source>
        <dbReference type="SAM" id="SignalP"/>
    </source>
</evidence>
<dbReference type="KEGG" id="anp:FK178_15105"/>
<dbReference type="EMBL" id="CP042476">
    <property type="protein sequence ID" value="QED38962.1"/>
    <property type="molecule type" value="Genomic_DNA"/>
</dbReference>
<feature type="signal peptide" evidence="1">
    <location>
        <begin position="1"/>
        <end position="19"/>
    </location>
</feature>
<name>A0A5B8YM19_9FLAO</name>
<dbReference type="InterPro" id="IPR005901">
    <property type="entry name" value="GLPGLI"/>
</dbReference>
<proteinExistence type="predicted"/>
<feature type="chain" id="PRO_5022929687" evidence="1">
    <location>
        <begin position="20"/>
        <end position="247"/>
    </location>
</feature>
<dbReference type="AlphaFoldDB" id="A0A5B8YM19"/>
<dbReference type="NCBIfam" id="TIGR01200">
    <property type="entry name" value="GLPGLI"/>
    <property type="match status" value="1"/>
</dbReference>
<protein>
    <submittedName>
        <fullName evidence="2">GLPGLI family protein</fullName>
    </submittedName>
</protein>
<keyword evidence="3" id="KW-1185">Reference proteome</keyword>
<evidence type="ECO:0000313" key="2">
    <source>
        <dbReference type="EMBL" id="QED38962.1"/>
    </source>
</evidence>
<sequence length="247" mass="28191">MKSFLFLILFLLFIPNLFSQNSAIADYGVVFSTTLVDDKLKLEDPDFYEHQLAKENSADKLKFVLKINKSESLFFHPTLKESSDALKFAKSNTGGDHLIYINLEEQILLNQFPYWGSEILLQEKLNNTPWVIENSSRTISGFVCFKAVKTFSQEEGGYTREHKVEAWFAPEIPLKFGPKGYAGLPGLIIELTENNVTFFLKELKYADDKDLTLERPSDGIKMSKEDFADQSLKLKNRAKQAIKNSRG</sequence>